<dbReference type="InterPro" id="IPR007436">
    <property type="entry name" value="DUF485"/>
</dbReference>
<feature type="region of interest" description="Disordered" evidence="1">
    <location>
        <begin position="1"/>
        <end position="26"/>
    </location>
</feature>
<dbReference type="PANTHER" id="PTHR38441:SF1">
    <property type="entry name" value="MEMBRANE PROTEIN"/>
    <property type="match status" value="1"/>
</dbReference>
<keyword evidence="2" id="KW-1133">Transmembrane helix</keyword>
<dbReference type="STRING" id="1499687.BN1080_03254"/>
<name>A0A098EPK3_9BACL</name>
<dbReference type="EMBL" id="CCXS01000001">
    <property type="protein sequence ID" value="CEG24233.1"/>
    <property type="molecule type" value="Genomic_DNA"/>
</dbReference>
<proteinExistence type="predicted"/>
<keyword evidence="2" id="KW-0812">Transmembrane</keyword>
<protein>
    <recommendedName>
        <fullName evidence="5">Inner membrane protein YjcH</fullName>
    </recommendedName>
</protein>
<reference evidence="3 4" key="1">
    <citation type="submission" date="2014-09" db="EMBL/GenBank/DDBJ databases">
        <authorList>
            <person name="Urmite Genomes Urmite Genomes"/>
        </authorList>
    </citation>
    <scope>NUCLEOTIDE SEQUENCE [LARGE SCALE GENOMIC DNA]</scope>
    <source>
        <strain evidence="3 4">ES2</strain>
    </source>
</reference>
<evidence type="ECO:0000256" key="2">
    <source>
        <dbReference type="SAM" id="Phobius"/>
    </source>
</evidence>
<organism evidence="3 4">
    <name type="scientific">Planococcus massiliensis</name>
    <dbReference type="NCBI Taxonomy" id="1499687"/>
    <lineage>
        <taxon>Bacteria</taxon>
        <taxon>Bacillati</taxon>
        <taxon>Bacillota</taxon>
        <taxon>Bacilli</taxon>
        <taxon>Bacillales</taxon>
        <taxon>Caryophanaceae</taxon>
        <taxon>Planococcus</taxon>
    </lineage>
</organism>
<dbReference type="AlphaFoldDB" id="A0A098EPK3"/>
<evidence type="ECO:0000313" key="3">
    <source>
        <dbReference type="EMBL" id="CEG24233.1"/>
    </source>
</evidence>
<gene>
    <name evidence="3" type="ORF">BN1080_03254</name>
</gene>
<feature type="transmembrane region" description="Helical" evidence="2">
    <location>
        <begin position="91"/>
        <end position="112"/>
    </location>
</feature>
<sequence>MSKPIAETNAELARSKGSSKVKGGSTVSDTRAAGHVLDFLAIESSAGFKELMKKKKAFLIPTTILFLGLYLLFNFIISYSSILEASFIGDISWVWVFAFSLFAMTWILVTVYMKRAEKFDKMAQDTLKDFNYDKEENR</sequence>
<evidence type="ECO:0008006" key="5">
    <source>
        <dbReference type="Google" id="ProtNLM"/>
    </source>
</evidence>
<keyword evidence="4" id="KW-1185">Reference proteome</keyword>
<evidence type="ECO:0000313" key="4">
    <source>
        <dbReference type="Proteomes" id="UP000043699"/>
    </source>
</evidence>
<feature type="compositionally biased region" description="Low complexity" evidence="1">
    <location>
        <begin position="15"/>
        <end position="26"/>
    </location>
</feature>
<dbReference type="Proteomes" id="UP000043699">
    <property type="component" value="Unassembled WGS sequence"/>
</dbReference>
<keyword evidence="2" id="KW-0472">Membrane</keyword>
<dbReference type="Pfam" id="PF04341">
    <property type="entry name" value="DUF485"/>
    <property type="match status" value="1"/>
</dbReference>
<dbReference type="PANTHER" id="PTHR38441">
    <property type="entry name" value="INTEGRAL MEMBRANE PROTEIN-RELATED"/>
    <property type="match status" value="1"/>
</dbReference>
<evidence type="ECO:0000256" key="1">
    <source>
        <dbReference type="SAM" id="MobiDB-lite"/>
    </source>
</evidence>
<feature type="transmembrane region" description="Helical" evidence="2">
    <location>
        <begin position="58"/>
        <end position="79"/>
    </location>
</feature>
<dbReference type="RefSeq" id="WP_234398980.1">
    <property type="nucleotide sequence ID" value="NZ_CCXS01000001.1"/>
</dbReference>
<accession>A0A098EPK3</accession>